<reference evidence="1" key="1">
    <citation type="journal article" date="2015" name="Nature">
        <title>rRNA introns, odd ribosomes, and small enigmatic genomes across a large radiation of phyla.</title>
        <authorList>
            <person name="Brown C.T."/>
            <person name="Hug L.A."/>
            <person name="Thomas B.C."/>
            <person name="Sharon I."/>
            <person name="Castelle C.J."/>
            <person name="Singh A."/>
            <person name="Wilkins M.J."/>
            <person name="Williams K.H."/>
            <person name="Banfield J.F."/>
        </authorList>
    </citation>
    <scope>NUCLEOTIDE SEQUENCE [LARGE SCALE GENOMIC DNA]</scope>
</reference>
<accession>A0A0G1KCD7</accession>
<proteinExistence type="predicted"/>
<name>A0A0G1KCD7_UNCKA</name>
<evidence type="ECO:0000313" key="1">
    <source>
        <dbReference type="EMBL" id="KKT45459.1"/>
    </source>
</evidence>
<protein>
    <submittedName>
        <fullName evidence="1">Uncharacterized protein</fullName>
    </submittedName>
</protein>
<gene>
    <name evidence="1" type="ORF">UW36_C0005G0038</name>
</gene>
<comment type="caution">
    <text evidence="1">The sequence shown here is derived from an EMBL/GenBank/DDBJ whole genome shotgun (WGS) entry which is preliminary data.</text>
</comment>
<dbReference type="AlphaFoldDB" id="A0A0G1KCD7"/>
<evidence type="ECO:0000313" key="2">
    <source>
        <dbReference type="Proteomes" id="UP000034128"/>
    </source>
</evidence>
<organism evidence="1 2">
    <name type="scientific">candidate division WWE3 bacterium GW2011_GWA2_44_16</name>
    <dbReference type="NCBI Taxonomy" id="1619110"/>
    <lineage>
        <taxon>Bacteria</taxon>
        <taxon>Katanobacteria</taxon>
    </lineage>
</organism>
<dbReference type="Proteomes" id="UP000034128">
    <property type="component" value="Unassembled WGS sequence"/>
</dbReference>
<dbReference type="STRING" id="1619110.UW36_C0005G0038"/>
<dbReference type="EMBL" id="LCIA01000005">
    <property type="protein sequence ID" value="KKT45459.1"/>
    <property type="molecule type" value="Genomic_DNA"/>
</dbReference>
<sequence length="212" mass="24117">MEYGEEPLASRLSVPMVTYDKLRLLLVEAGYVDLVVGYNGILGDFAFPKYSDSIRFRAAFFESCANKKMPEPAYFGEFDHGYPDNLHLVIVDAGNRYGMPVGNYSISHLRDLVTKWEPAYDDELLQTRGVIIKGIIEAVRLNDATNICDRVFYFNSNRWRLSGGVMQFFINPRRQKAYRYGWYTIEELGEWLERDSGPVVIGSVKGTGAVAE</sequence>